<name>A0A1I1YUD8_9ACTN</name>
<accession>A0A1I1YUD8</accession>
<dbReference type="AlphaFoldDB" id="A0A1I1YUD8"/>
<organism evidence="1 2">
    <name type="scientific">Streptomyces mirabilis</name>
    <dbReference type="NCBI Taxonomy" id="68239"/>
    <lineage>
        <taxon>Bacteria</taxon>
        <taxon>Bacillati</taxon>
        <taxon>Actinomycetota</taxon>
        <taxon>Actinomycetes</taxon>
        <taxon>Kitasatosporales</taxon>
        <taxon>Streptomycetaceae</taxon>
        <taxon>Streptomyces</taxon>
    </lineage>
</organism>
<evidence type="ECO:0000313" key="1">
    <source>
        <dbReference type="EMBL" id="SFE23195.1"/>
    </source>
</evidence>
<dbReference type="Proteomes" id="UP000181942">
    <property type="component" value="Unassembled WGS sequence"/>
</dbReference>
<sequence>MVQRGLPCGARGGGWTCPSTVRPTKNALRANLAIVGRVREIAQRAGITPARGTWSAVNDEQRGPTGGMLPLVGCSTPEAPRKIMTTIAIIGAGPGLGVAVARRFGREGFDVALITRTADRAQTLSAELAGEGLTARGFAADVRDPKALEAALDAATATLGPIEVMQYSPAPQREFMRPVLETTPADLVGPIEFSVYGPVVAVHQVLPGMRALGRGTILLINGGTAAVPHPDRAGTSLAFAAESAYGHLLHGVLADEGIHVAQLVIPGAISPGHPRKDPAALAETIWNIHQDRHGYRHFADDLDS</sequence>
<protein>
    <submittedName>
        <fullName evidence="1">Short-chain dehydrogenase</fullName>
    </submittedName>
</protein>
<dbReference type="InterPro" id="IPR036291">
    <property type="entry name" value="NAD(P)-bd_dom_sf"/>
</dbReference>
<dbReference type="SUPFAM" id="SSF51735">
    <property type="entry name" value="NAD(P)-binding Rossmann-fold domains"/>
    <property type="match status" value="1"/>
</dbReference>
<dbReference type="PANTHER" id="PTHR43431">
    <property type="entry name" value="OXIDOREDUCTASE, SHORT CHAIN DEHYDROGENASE/REDUCTASE FAMILY (AFU_ORTHOLOGUE AFUA_5G14000)"/>
    <property type="match status" value="1"/>
</dbReference>
<gene>
    <name evidence="1" type="ORF">SAMN02787118_10129</name>
</gene>
<evidence type="ECO:0000313" key="2">
    <source>
        <dbReference type="Proteomes" id="UP000181942"/>
    </source>
</evidence>
<dbReference type="Gene3D" id="3.40.50.720">
    <property type="entry name" value="NAD(P)-binding Rossmann-like Domain"/>
    <property type="match status" value="1"/>
</dbReference>
<reference evidence="1 2" key="1">
    <citation type="submission" date="2016-10" db="EMBL/GenBank/DDBJ databases">
        <authorList>
            <person name="de Groot N.N."/>
        </authorList>
    </citation>
    <scope>NUCLEOTIDE SEQUENCE [LARGE SCALE GENOMIC DNA]</scope>
    <source>
        <strain evidence="1 2">OK461</strain>
    </source>
</reference>
<dbReference type="InterPro" id="IPR002347">
    <property type="entry name" value="SDR_fam"/>
</dbReference>
<proteinExistence type="predicted"/>
<dbReference type="PANTHER" id="PTHR43431:SF7">
    <property type="entry name" value="OXIDOREDUCTASE, SHORT CHAIN DEHYDROGENASE_REDUCTASE FAMILY (AFU_ORTHOLOGUE AFUA_5G14000)"/>
    <property type="match status" value="1"/>
</dbReference>
<dbReference type="Pfam" id="PF00106">
    <property type="entry name" value="adh_short"/>
    <property type="match status" value="1"/>
</dbReference>
<dbReference type="EMBL" id="FONR01000001">
    <property type="protein sequence ID" value="SFE23195.1"/>
    <property type="molecule type" value="Genomic_DNA"/>
</dbReference>